<accession>A0A0E0CVT6</accession>
<reference evidence="2" key="1">
    <citation type="submission" date="2015-04" db="UniProtKB">
        <authorList>
            <consortium name="EnsemblPlants"/>
        </authorList>
    </citation>
    <scope>IDENTIFICATION</scope>
</reference>
<keyword evidence="3" id="KW-1185">Reference proteome</keyword>
<sequence>MQTIHKPVALETDVHHGDDSKDGVESTTVKCDPWIPPLLSFPRDQ</sequence>
<organism evidence="2">
    <name type="scientific">Oryza meridionalis</name>
    <dbReference type="NCBI Taxonomy" id="40149"/>
    <lineage>
        <taxon>Eukaryota</taxon>
        <taxon>Viridiplantae</taxon>
        <taxon>Streptophyta</taxon>
        <taxon>Embryophyta</taxon>
        <taxon>Tracheophyta</taxon>
        <taxon>Spermatophyta</taxon>
        <taxon>Magnoliopsida</taxon>
        <taxon>Liliopsida</taxon>
        <taxon>Poales</taxon>
        <taxon>Poaceae</taxon>
        <taxon>BOP clade</taxon>
        <taxon>Oryzoideae</taxon>
        <taxon>Oryzeae</taxon>
        <taxon>Oryzinae</taxon>
        <taxon>Oryza</taxon>
    </lineage>
</organism>
<reference evidence="2" key="2">
    <citation type="submission" date="2018-05" db="EMBL/GenBank/DDBJ databases">
        <title>OmerRS3 (Oryza meridionalis Reference Sequence Version 3).</title>
        <authorList>
            <person name="Zhang J."/>
            <person name="Kudrna D."/>
            <person name="Lee S."/>
            <person name="Talag J."/>
            <person name="Welchert J."/>
            <person name="Wing R.A."/>
        </authorList>
    </citation>
    <scope>NUCLEOTIDE SEQUENCE [LARGE SCALE GENOMIC DNA]</scope>
    <source>
        <strain evidence="2">cv. OR44</strain>
    </source>
</reference>
<evidence type="ECO:0000256" key="1">
    <source>
        <dbReference type="SAM" id="MobiDB-lite"/>
    </source>
</evidence>
<evidence type="ECO:0000313" key="3">
    <source>
        <dbReference type="Proteomes" id="UP000008021"/>
    </source>
</evidence>
<name>A0A0E0CVT6_9ORYZ</name>
<proteinExistence type="predicted"/>
<feature type="region of interest" description="Disordered" evidence="1">
    <location>
        <begin position="1"/>
        <end position="29"/>
    </location>
</feature>
<protein>
    <submittedName>
        <fullName evidence="2">Uncharacterized protein</fullName>
    </submittedName>
</protein>
<evidence type="ECO:0000313" key="2">
    <source>
        <dbReference type="EnsemblPlants" id="OMERI03G04920.1"/>
    </source>
</evidence>
<feature type="compositionally biased region" description="Basic and acidic residues" evidence="1">
    <location>
        <begin position="12"/>
        <end position="24"/>
    </location>
</feature>
<dbReference type="EnsemblPlants" id="OMERI03G04920.1">
    <property type="protein sequence ID" value="OMERI03G04920.1"/>
    <property type="gene ID" value="OMERI03G04920"/>
</dbReference>
<dbReference type="Gramene" id="OMERI03G04920.1">
    <property type="protein sequence ID" value="OMERI03G04920.1"/>
    <property type="gene ID" value="OMERI03G04920"/>
</dbReference>
<dbReference type="HOGENOM" id="CLU_3208458_0_0_1"/>
<dbReference type="Proteomes" id="UP000008021">
    <property type="component" value="Chromosome 3"/>
</dbReference>
<dbReference type="AlphaFoldDB" id="A0A0E0CVT6"/>